<dbReference type="EMBL" id="FOLO01000070">
    <property type="protein sequence ID" value="SFD58450.1"/>
    <property type="molecule type" value="Genomic_DNA"/>
</dbReference>
<evidence type="ECO:0000313" key="1">
    <source>
        <dbReference type="EMBL" id="SFD58450.1"/>
    </source>
</evidence>
<accession>A0A1I1TSF4</accession>
<sequence>MCQGTEKALNYQHGFESNSTLVFKTHNLDQKIEILKGKGVEFIHTTPNENL</sequence>
<dbReference type="STRING" id="1123010.SAMN02745724_04903"/>
<gene>
    <name evidence="1" type="ORF">SAMN02745724_04903</name>
</gene>
<evidence type="ECO:0000313" key="2">
    <source>
        <dbReference type="Proteomes" id="UP000198862"/>
    </source>
</evidence>
<organism evidence="1 2">
    <name type="scientific">Pseudoalteromonas denitrificans DSM 6059</name>
    <dbReference type="NCBI Taxonomy" id="1123010"/>
    <lineage>
        <taxon>Bacteria</taxon>
        <taxon>Pseudomonadati</taxon>
        <taxon>Pseudomonadota</taxon>
        <taxon>Gammaproteobacteria</taxon>
        <taxon>Alteromonadales</taxon>
        <taxon>Pseudoalteromonadaceae</taxon>
        <taxon>Pseudoalteromonas</taxon>
    </lineage>
</organism>
<keyword evidence="2" id="KW-1185">Reference proteome</keyword>
<name>A0A1I1TSF4_9GAMM</name>
<reference evidence="1 2" key="1">
    <citation type="submission" date="2016-10" db="EMBL/GenBank/DDBJ databases">
        <authorList>
            <person name="de Groot N.N."/>
        </authorList>
    </citation>
    <scope>NUCLEOTIDE SEQUENCE [LARGE SCALE GENOMIC DNA]</scope>
    <source>
        <strain evidence="1 2">DSM 6059</strain>
    </source>
</reference>
<dbReference type="AlphaFoldDB" id="A0A1I1TSF4"/>
<proteinExistence type="predicted"/>
<dbReference type="Proteomes" id="UP000198862">
    <property type="component" value="Unassembled WGS sequence"/>
</dbReference>
<protein>
    <submittedName>
        <fullName evidence="1">Uncharacterized protein</fullName>
    </submittedName>
</protein>